<dbReference type="GO" id="GO:0005737">
    <property type="term" value="C:cytoplasm"/>
    <property type="evidence" value="ECO:0007669"/>
    <property type="project" value="TreeGrafter"/>
</dbReference>
<dbReference type="EMBL" id="JAAECE010000008">
    <property type="protein sequence ID" value="KAF1798203.1"/>
    <property type="molecule type" value="Genomic_DNA"/>
</dbReference>
<accession>A0A8H4B9L2</accession>
<gene>
    <name evidence="3" type="ORF">FB192DRAFT_1289565</name>
</gene>
<dbReference type="PROSITE" id="PS51411">
    <property type="entry name" value="PSP1_C"/>
    <property type="match status" value="1"/>
</dbReference>
<dbReference type="PANTHER" id="PTHR43830:SF3">
    <property type="entry name" value="PROTEIN PSP1"/>
    <property type="match status" value="1"/>
</dbReference>
<feature type="region of interest" description="Disordered" evidence="1">
    <location>
        <begin position="66"/>
        <end position="86"/>
    </location>
</feature>
<reference evidence="3 4" key="1">
    <citation type="submission" date="2019-09" db="EMBL/GenBank/DDBJ databases">
        <authorList>
            <consortium name="DOE Joint Genome Institute"/>
            <person name="Mondo S.J."/>
            <person name="Navarro-Mendoza M.I."/>
            <person name="Perez-Arques C."/>
            <person name="Panchal S."/>
            <person name="Nicolas F.E."/>
            <person name="Ganguly P."/>
            <person name="Pangilinan J."/>
            <person name="Grigoriev I."/>
            <person name="Heitman J."/>
            <person name="Sanya K."/>
            <person name="Garre V."/>
        </authorList>
    </citation>
    <scope>NUCLEOTIDE SEQUENCE [LARGE SCALE GENOMIC DNA]</scope>
    <source>
        <strain evidence="3 4">MU402</strain>
    </source>
</reference>
<evidence type="ECO:0000313" key="4">
    <source>
        <dbReference type="Proteomes" id="UP000469890"/>
    </source>
</evidence>
<dbReference type="AlphaFoldDB" id="A0A8H4B9L2"/>
<dbReference type="NCBIfam" id="NF041131">
    <property type="entry name" value="RicT_YaaT_fam"/>
    <property type="match status" value="1"/>
</dbReference>
<dbReference type="Proteomes" id="UP000469890">
    <property type="component" value="Unassembled WGS sequence"/>
</dbReference>
<evidence type="ECO:0000259" key="2">
    <source>
        <dbReference type="PROSITE" id="PS51411"/>
    </source>
</evidence>
<evidence type="ECO:0000313" key="3">
    <source>
        <dbReference type="EMBL" id="KAF1798203.1"/>
    </source>
</evidence>
<dbReference type="InterPro" id="IPR047767">
    <property type="entry name" value="PSP1-like"/>
</dbReference>
<proteinExistence type="predicted"/>
<feature type="domain" description="PSP1 C-terminal" evidence="2">
    <location>
        <begin position="409"/>
        <end position="491"/>
    </location>
</feature>
<organism evidence="3 4">
    <name type="scientific">Mucor circinelloides f. lusitanicus</name>
    <name type="common">Mucor racemosus var. lusitanicus</name>
    <dbReference type="NCBI Taxonomy" id="29924"/>
    <lineage>
        <taxon>Eukaryota</taxon>
        <taxon>Fungi</taxon>
        <taxon>Fungi incertae sedis</taxon>
        <taxon>Mucoromycota</taxon>
        <taxon>Mucoromycotina</taxon>
        <taxon>Mucoromycetes</taxon>
        <taxon>Mucorales</taxon>
        <taxon>Mucorineae</taxon>
        <taxon>Mucoraceae</taxon>
        <taxon>Mucor</taxon>
    </lineage>
</organism>
<dbReference type="Pfam" id="PF04468">
    <property type="entry name" value="PSP1"/>
    <property type="match status" value="1"/>
</dbReference>
<sequence length="491" mass="55043">MTTKSDEESDWKIVGSRSRRGSFSVGRAPYSSLINQSQPAEFKRRGSACSEKQWGSFGAFQWEGPSMFDEDSASNAPAPRTPLPPHTPSEQYFDPHAILSTPMLPQVSVEPIYRQQRSLSFSMGQDPALFGYDDYASSARSSTTGMNAMLTPTVEEEEEHDAFDDAYLRSRSQSSNAAFGLYPSGHWMHTHRRGSLGSFMDSASSSKDLLLLSQRRMSQPAAVPLNHIQEYSFPEIIPNGGPTHSPTPFLSASSASSAQPLSDYLDTHISPSLSSCQITPETSLSSSATVIPSQQQQQDIISSGKGLSLQKLPPHIPLFMVEFKSGRTDFYYVSDPSLQIQVGDLVLVEADRGKDLGKVATDVLTANQVLLLQQQQKHHNSSNRLIIDEEDNKAADDTKKNSATDSFVKKIYRKAASEEISLLLNKEQDEQRALSVCLQKIKNRKLSMEVVDAEFQWDRRKLTFYFIAERRIDFRELVRELFKIYKTRIWM</sequence>
<feature type="region of interest" description="Disordered" evidence="1">
    <location>
        <begin position="1"/>
        <end position="22"/>
    </location>
</feature>
<evidence type="ECO:0000256" key="1">
    <source>
        <dbReference type="SAM" id="MobiDB-lite"/>
    </source>
</evidence>
<dbReference type="InterPro" id="IPR007557">
    <property type="entry name" value="PSP1_C"/>
</dbReference>
<dbReference type="PANTHER" id="PTHR43830">
    <property type="entry name" value="PROTEIN PSP1"/>
    <property type="match status" value="1"/>
</dbReference>
<protein>
    <submittedName>
        <fullName evidence="3">PSP1 C-terminal conserved region-domain-containing protein</fullName>
    </submittedName>
</protein>
<name>A0A8H4B9L2_MUCCL</name>
<comment type="caution">
    <text evidence="3">The sequence shown here is derived from an EMBL/GenBank/DDBJ whole genome shotgun (WGS) entry which is preliminary data.</text>
</comment>